<keyword evidence="4" id="KW-0539">Nucleus</keyword>
<keyword evidence="3" id="KW-0158">Chromosome</keyword>
<gene>
    <name evidence="8" type="primary">Cnig_chr_V.g18936</name>
    <name evidence="8" type="ORF">B9Z55_018936</name>
</gene>
<dbReference type="PANTHER" id="PTHR48225">
    <property type="entry name" value="HORMA DOMAIN-CONTAINING PROTEIN 1"/>
    <property type="match status" value="1"/>
</dbReference>
<evidence type="ECO:0000259" key="7">
    <source>
        <dbReference type="PROSITE" id="PS50815"/>
    </source>
</evidence>
<feature type="domain" description="HORMA" evidence="7">
    <location>
        <begin position="36"/>
        <end position="246"/>
    </location>
</feature>
<reference evidence="9" key="1">
    <citation type="submission" date="2017-10" db="EMBL/GenBank/DDBJ databases">
        <title>Rapid genome shrinkage in a self-fertile nematode reveals novel sperm competition proteins.</title>
        <authorList>
            <person name="Yin D."/>
            <person name="Schwarz E.M."/>
            <person name="Thomas C.G."/>
            <person name="Felde R.L."/>
            <person name="Korf I.F."/>
            <person name="Cutter A.D."/>
            <person name="Schartner C.M."/>
            <person name="Ralston E.J."/>
            <person name="Meyer B.J."/>
            <person name="Haag E.S."/>
        </authorList>
    </citation>
    <scope>NUCLEOTIDE SEQUENCE [LARGE SCALE GENOMIC DNA]</scope>
    <source>
        <strain evidence="9">JU1422</strain>
    </source>
</reference>
<protein>
    <recommendedName>
        <fullName evidence="7">HORMA domain-containing protein</fullName>
    </recommendedName>
</protein>
<dbReference type="InterPro" id="IPR051294">
    <property type="entry name" value="HORMA_MeioticProgression"/>
</dbReference>
<dbReference type="STRING" id="1611254.A0A2G5TGJ4"/>
<name>A0A2G5TGJ4_9PELO</name>
<proteinExistence type="predicted"/>
<dbReference type="InterPro" id="IPR036570">
    <property type="entry name" value="HORMA_dom_sf"/>
</dbReference>
<dbReference type="Gene3D" id="3.30.900.10">
    <property type="entry name" value="HORMA domain"/>
    <property type="match status" value="1"/>
</dbReference>
<comment type="caution">
    <text evidence="8">The sequence shown here is derived from an EMBL/GenBank/DDBJ whole genome shotgun (WGS) entry which is preliminary data.</text>
</comment>
<dbReference type="SUPFAM" id="SSF56019">
    <property type="entry name" value="The spindle assembly checkpoint protein mad2"/>
    <property type="match status" value="1"/>
</dbReference>
<dbReference type="GO" id="GO:0051321">
    <property type="term" value="P:meiotic cell cycle"/>
    <property type="evidence" value="ECO:0007669"/>
    <property type="project" value="UniProtKB-KW"/>
</dbReference>
<keyword evidence="9" id="KW-1185">Reference proteome</keyword>
<evidence type="ECO:0000256" key="2">
    <source>
        <dbReference type="ARBA" id="ARBA00004286"/>
    </source>
</evidence>
<feature type="compositionally biased region" description="Polar residues" evidence="6">
    <location>
        <begin position="339"/>
        <end position="351"/>
    </location>
</feature>
<dbReference type="EMBL" id="PDUG01000005">
    <property type="protein sequence ID" value="PIC26333.1"/>
    <property type="molecule type" value="Genomic_DNA"/>
</dbReference>
<dbReference type="Pfam" id="PF02301">
    <property type="entry name" value="HORMA"/>
    <property type="match status" value="1"/>
</dbReference>
<dbReference type="PANTHER" id="PTHR48225:SF7">
    <property type="entry name" value="MEIOSIS-SPECIFIC PROTEIN HOP1"/>
    <property type="match status" value="1"/>
</dbReference>
<evidence type="ECO:0000256" key="4">
    <source>
        <dbReference type="ARBA" id="ARBA00023242"/>
    </source>
</evidence>
<evidence type="ECO:0000256" key="6">
    <source>
        <dbReference type="SAM" id="MobiDB-lite"/>
    </source>
</evidence>
<dbReference type="AlphaFoldDB" id="A0A2G5TGJ4"/>
<feature type="region of interest" description="Disordered" evidence="6">
    <location>
        <begin position="299"/>
        <end position="351"/>
    </location>
</feature>
<evidence type="ECO:0000256" key="5">
    <source>
        <dbReference type="ARBA" id="ARBA00023254"/>
    </source>
</evidence>
<dbReference type="GO" id="GO:0005694">
    <property type="term" value="C:chromosome"/>
    <property type="evidence" value="ECO:0007669"/>
    <property type="project" value="UniProtKB-SubCell"/>
</dbReference>
<evidence type="ECO:0000313" key="8">
    <source>
        <dbReference type="EMBL" id="PIC26333.1"/>
    </source>
</evidence>
<evidence type="ECO:0000256" key="3">
    <source>
        <dbReference type="ARBA" id="ARBA00022454"/>
    </source>
</evidence>
<accession>A0A2G5TGJ4</accession>
<evidence type="ECO:0000256" key="1">
    <source>
        <dbReference type="ARBA" id="ARBA00004123"/>
    </source>
</evidence>
<keyword evidence="5" id="KW-0469">Meiosis</keyword>
<organism evidence="8 9">
    <name type="scientific">Caenorhabditis nigoni</name>
    <dbReference type="NCBI Taxonomy" id="1611254"/>
    <lineage>
        <taxon>Eukaryota</taxon>
        <taxon>Metazoa</taxon>
        <taxon>Ecdysozoa</taxon>
        <taxon>Nematoda</taxon>
        <taxon>Chromadorea</taxon>
        <taxon>Rhabditida</taxon>
        <taxon>Rhabditina</taxon>
        <taxon>Rhabditomorpha</taxon>
        <taxon>Rhabditoidea</taxon>
        <taxon>Rhabditidae</taxon>
        <taxon>Peloderinae</taxon>
        <taxon>Caenorhabditis</taxon>
    </lineage>
</organism>
<dbReference type="InterPro" id="IPR003511">
    <property type="entry name" value="HORMA_dom"/>
</dbReference>
<dbReference type="OrthoDB" id="1928087at2759"/>
<dbReference type="Proteomes" id="UP000230233">
    <property type="component" value="Chromosome V"/>
</dbReference>
<dbReference type="PROSITE" id="PS50815">
    <property type="entry name" value="HORMA"/>
    <property type="match status" value="1"/>
</dbReference>
<comment type="subcellular location">
    <subcellularLocation>
        <location evidence="2">Chromosome</location>
    </subcellularLocation>
    <subcellularLocation>
        <location evidence="1">Nucleus</location>
    </subcellularLocation>
</comment>
<sequence length="351" mass="39628">MPPLEADYDESINNSTDSVDDHRWSKIFPKCVADSNMSAAFMKRAIYVAFSVILHRRKILPDEFFSKNYITSKMSCFLLCFKNVKSHAISQWLKACGDAVQKKHLKELCLVVTKKEGEVEAVETYSLKFHYYEDGRVAAALGTKYNEEPSTPFEKLTELEYKGTSSVRDQLVLLVRSIIYITQKVLKPLPPDFAVNFRIEYAEGTPDDFNVDGFADSSKFYTLPEDVQSATLGHLRPGHHGAFMDCSSKYMEDAYKAESDLKRHLDGIASALGYDSNESIYQTMETVNVSKDSKQYITPEKTKEVESPEAVTVKPGESPIVAPRKTRASGRSKGIALNFRQSPYSKTRSRK</sequence>
<evidence type="ECO:0000313" key="9">
    <source>
        <dbReference type="Proteomes" id="UP000230233"/>
    </source>
</evidence>
<dbReference type="GO" id="GO:0005634">
    <property type="term" value="C:nucleus"/>
    <property type="evidence" value="ECO:0007669"/>
    <property type="project" value="UniProtKB-SubCell"/>
</dbReference>